<dbReference type="Pfam" id="PF01526">
    <property type="entry name" value="DDE_Tnp_Tn3"/>
    <property type="match status" value="1"/>
</dbReference>
<evidence type="ECO:0000256" key="1">
    <source>
        <dbReference type="ARBA" id="ARBA00009402"/>
    </source>
</evidence>
<organism evidence="7 8">
    <name type="scientific">Izhakiella capsodis</name>
    <dbReference type="NCBI Taxonomy" id="1367852"/>
    <lineage>
        <taxon>Bacteria</taxon>
        <taxon>Pseudomonadati</taxon>
        <taxon>Pseudomonadota</taxon>
        <taxon>Gammaproteobacteria</taxon>
        <taxon>Enterobacterales</taxon>
        <taxon>Erwiniaceae</taxon>
        <taxon>Izhakiella</taxon>
    </lineage>
</organism>
<protein>
    <submittedName>
        <fullName evidence="7">Transposase and inactivated derivatives, TnpA family</fullName>
    </submittedName>
</protein>
<feature type="domain" description="Tn3 transposase DDE" evidence="5">
    <location>
        <begin position="580"/>
        <end position="967"/>
    </location>
</feature>
<sequence>MARRQILSQSERESLLALPDDELALTRMAYFSEHDLVLISAHRKPASRFGFAVLLCYLKNVGFAPDKKSSPPAALLRIIGARLKLSAELWQEYISGRDTTRREHLGELYRYLELKTFNGALQKECIRHLLPLSTRTDRGILIAEELLKYLHQQRIIIPGIDVVERTCAETMTLGDKAVYTTLNAHLGIPHKSAIDALLVTTEKQISRLTWLLQPPGKINGKNVLQHIDRLNAIEALALPEGVERTVHQNRLLKLAREGRKMSSRDLADFSPARRYATMVCVLTEARATIIDEIIELHERILGSMFSRAKRQQAERLQKTGKLIQQKLRQYVSVGQAILDARNAGEDPLSAVERILPWEDFAASLEETRLLARKDNFEPLHLITEKFSTLRKYSSRLLSALQLRATPAALPLNDALETIREMYRKQLRKVPPSAPLDFIPESWKKMVITSSGIDRQYYEICAMNELKGALRAGDIWVRGSRRYKNFDDYLMPGDDFEKLLNNNQLNLPVETECGAYLKSRLTLLASRLEEVNTMAATGELPDVDISDKGVKITPLDNSVPSTVSPLADLIYNMLPHPKITEILDEVERWTTFTRHFTHLKNPLTRPQDNRLLLTTILADGINLGLSKMAESCPGTSRASLENMQAWYIRDETYSAALAELVNAQKSRPLAALWGDGSTSSSDGQNFRVGSHGRYAGQVNLKYGQEPGVQFYTHISDQYSPFYTKVISRVRDSTHVLDGLLYHESDLETTEHYTDTASFTEHVFALMHLLRFAFAPRIRDLHDKRLFIQGKVDKYPALQSIISTTPLNIKEIETHWYEILRLGTSIKQGTVTASLMLKKLASYPKQNGLAKALREIGRIERTLFMLDWFRDPSLRRRVQAGLNKGEARNALARAVFMHRLGEIRDRGLENQSYRASGLTLLTAAITLWNTVYIENAINLLKKKGIHINEQLLSHLSPLGWEHINLTGDYIWRNNKKLAEGKYRPLRPVDVSQYKKSS</sequence>
<accession>A0A1I5BB48</accession>
<dbReference type="InterPro" id="IPR002513">
    <property type="entry name" value="Tn3_Tnp_DDE_dom"/>
</dbReference>
<dbReference type="NCBIfam" id="NF033527">
    <property type="entry name" value="transpos_Tn3"/>
    <property type="match status" value="1"/>
</dbReference>
<dbReference type="InterPro" id="IPR047653">
    <property type="entry name" value="Tn3-like_transpos"/>
</dbReference>
<dbReference type="InterPro" id="IPR025296">
    <property type="entry name" value="DUF4158"/>
</dbReference>
<dbReference type="Proteomes" id="UP000242222">
    <property type="component" value="Unassembled WGS sequence"/>
</dbReference>
<name>A0A1I5BB48_9GAMM</name>
<evidence type="ECO:0000256" key="3">
    <source>
        <dbReference type="ARBA" id="ARBA00023125"/>
    </source>
</evidence>
<dbReference type="RefSeq" id="WP_092879870.1">
    <property type="nucleotide sequence ID" value="NZ_FOVC01000015.1"/>
</dbReference>
<evidence type="ECO:0000256" key="2">
    <source>
        <dbReference type="ARBA" id="ARBA00022578"/>
    </source>
</evidence>
<proteinExistence type="inferred from homology"/>
<dbReference type="GO" id="GO:0004803">
    <property type="term" value="F:transposase activity"/>
    <property type="evidence" value="ECO:0007669"/>
    <property type="project" value="InterPro"/>
</dbReference>
<gene>
    <name evidence="7" type="ORF">SAMN05216516_11552</name>
</gene>
<reference evidence="8" key="1">
    <citation type="submission" date="2016-10" db="EMBL/GenBank/DDBJ databases">
        <authorList>
            <person name="Varghese N."/>
            <person name="Submissions S."/>
        </authorList>
    </citation>
    <scope>NUCLEOTIDE SEQUENCE [LARGE SCALE GENOMIC DNA]</scope>
    <source>
        <strain evidence="8">N6PO6</strain>
    </source>
</reference>
<evidence type="ECO:0000259" key="6">
    <source>
        <dbReference type="Pfam" id="PF13700"/>
    </source>
</evidence>
<keyword evidence="8" id="KW-1185">Reference proteome</keyword>
<dbReference type="GO" id="GO:0006313">
    <property type="term" value="P:DNA transposition"/>
    <property type="evidence" value="ECO:0007669"/>
    <property type="project" value="InterPro"/>
</dbReference>
<keyword evidence="3" id="KW-0238">DNA-binding</keyword>
<keyword evidence="2" id="KW-0815">Transposition</keyword>
<dbReference type="OrthoDB" id="5292689at2"/>
<evidence type="ECO:0000313" key="8">
    <source>
        <dbReference type="Proteomes" id="UP000242222"/>
    </source>
</evidence>
<dbReference type="GO" id="GO:0003677">
    <property type="term" value="F:DNA binding"/>
    <property type="evidence" value="ECO:0007669"/>
    <property type="project" value="UniProtKB-KW"/>
</dbReference>
<dbReference type="STRING" id="1367852.SAMN05216516_11552"/>
<feature type="domain" description="DUF4158" evidence="6">
    <location>
        <begin position="6"/>
        <end position="169"/>
    </location>
</feature>
<evidence type="ECO:0000313" key="7">
    <source>
        <dbReference type="EMBL" id="SFN71761.1"/>
    </source>
</evidence>
<dbReference type="Pfam" id="PF13700">
    <property type="entry name" value="DUF4158"/>
    <property type="match status" value="1"/>
</dbReference>
<evidence type="ECO:0000256" key="4">
    <source>
        <dbReference type="ARBA" id="ARBA00023172"/>
    </source>
</evidence>
<dbReference type="AlphaFoldDB" id="A0A1I5BB48"/>
<evidence type="ECO:0000259" key="5">
    <source>
        <dbReference type="Pfam" id="PF01526"/>
    </source>
</evidence>
<dbReference type="EMBL" id="FOVC01000015">
    <property type="protein sequence ID" value="SFN71761.1"/>
    <property type="molecule type" value="Genomic_DNA"/>
</dbReference>
<comment type="similarity">
    <text evidence="1">Belongs to the transposase 7 family.</text>
</comment>
<keyword evidence="4" id="KW-0233">DNA recombination</keyword>